<dbReference type="Pfam" id="PF07799">
    <property type="entry name" value="DUF1643"/>
    <property type="match status" value="1"/>
</dbReference>
<accession>A0ABV8F503</accession>
<reference evidence="2" key="1">
    <citation type="journal article" date="2019" name="Int. J. Syst. Evol. Microbiol.">
        <title>The Global Catalogue of Microorganisms (GCM) 10K type strain sequencing project: providing services to taxonomists for standard genome sequencing and annotation.</title>
        <authorList>
            <consortium name="The Broad Institute Genomics Platform"/>
            <consortium name="The Broad Institute Genome Sequencing Center for Infectious Disease"/>
            <person name="Wu L."/>
            <person name="Ma J."/>
        </authorList>
    </citation>
    <scope>NUCLEOTIDE SEQUENCE [LARGE SCALE GENOMIC DNA]</scope>
    <source>
        <strain evidence="2">TBRC 7912</strain>
    </source>
</reference>
<dbReference type="Proteomes" id="UP001595698">
    <property type="component" value="Unassembled WGS sequence"/>
</dbReference>
<name>A0ABV8F503_9ACTN</name>
<gene>
    <name evidence="1" type="ORF">ACFOYY_21420</name>
</gene>
<dbReference type="InterPro" id="IPR012441">
    <property type="entry name" value="DUF1643"/>
</dbReference>
<comment type="caution">
    <text evidence="1">The sequence shown here is derived from an EMBL/GenBank/DDBJ whole genome shotgun (WGS) entry which is preliminary data.</text>
</comment>
<sequence length="184" mass="20461">MGHTGRRNPLRATPDRVLCAILLNPPLRPAEETVTYRNVTAALSITGCQSLSLVNLLAVPSKDLPSLNQTPISAREIVISREKLRKSITHSDEVLVAWGMGGGTGMLRQLLKDQVTYVREVLREQGVRSVWTLEGKPRHPSRWHQYLGPQKNRVPGSSFQDRLNRALVPLLLDQPGITVAEDSF</sequence>
<evidence type="ECO:0000313" key="1">
    <source>
        <dbReference type="EMBL" id="MFC3982715.1"/>
    </source>
</evidence>
<dbReference type="EMBL" id="JBHSBC010000021">
    <property type="protein sequence ID" value="MFC3982715.1"/>
    <property type="molecule type" value="Genomic_DNA"/>
</dbReference>
<proteinExistence type="predicted"/>
<protein>
    <submittedName>
        <fullName evidence="1">DUF1643 domain-containing protein</fullName>
    </submittedName>
</protein>
<dbReference type="RefSeq" id="WP_386191200.1">
    <property type="nucleotide sequence ID" value="NZ_JBHSBC010000021.1"/>
</dbReference>
<evidence type="ECO:0000313" key="2">
    <source>
        <dbReference type="Proteomes" id="UP001595698"/>
    </source>
</evidence>
<keyword evidence="2" id="KW-1185">Reference proteome</keyword>
<organism evidence="1 2">
    <name type="scientific">Streptosporangium jomthongense</name>
    <dbReference type="NCBI Taxonomy" id="1193683"/>
    <lineage>
        <taxon>Bacteria</taxon>
        <taxon>Bacillati</taxon>
        <taxon>Actinomycetota</taxon>
        <taxon>Actinomycetes</taxon>
        <taxon>Streptosporangiales</taxon>
        <taxon>Streptosporangiaceae</taxon>
        <taxon>Streptosporangium</taxon>
    </lineage>
</organism>